<name>C0XFL3_LENH9</name>
<dbReference type="Proteomes" id="UP000003752">
    <property type="component" value="Unassembled WGS sequence"/>
</dbReference>
<dbReference type="HOGENOM" id="CLU_1862605_0_0_9"/>
<comment type="caution">
    <text evidence="1">The sequence shown here is derived from an EMBL/GenBank/DDBJ whole genome shotgun (WGS) entry which is preliminary data.</text>
</comment>
<proteinExistence type="predicted"/>
<dbReference type="AlphaFoldDB" id="C0XFL3"/>
<sequence>MKMTVKIADKELFKMYQCAMAENISDWKRVAKLAKFIDKYANDDVNSNRDDLANVVDAILNHEKVELSVPKYRLKMNGMVGNNGQQYVSRRIDDQGGYFICGVRNPHVCRGEITQQFTRDEAEFLKDLLNNSSIQSVEE</sequence>
<evidence type="ECO:0000313" key="2">
    <source>
        <dbReference type="Proteomes" id="UP000003752"/>
    </source>
</evidence>
<reference evidence="1 2" key="1">
    <citation type="submission" date="2009-01" db="EMBL/GenBank/DDBJ databases">
        <authorList>
            <person name="Qin X."/>
            <person name="Bachman B."/>
            <person name="Battles P."/>
            <person name="Bell A."/>
            <person name="Bess C."/>
            <person name="Bickham C."/>
            <person name="Chaboub L."/>
            <person name="Chen D."/>
            <person name="Coyle M."/>
            <person name="Deiros D.R."/>
            <person name="Dinh H."/>
            <person name="Forbes L."/>
            <person name="Fowler G."/>
            <person name="Francisco L."/>
            <person name="Fu Q."/>
            <person name="Gubbala S."/>
            <person name="Hale W."/>
            <person name="Han Y."/>
            <person name="Hemphill L."/>
            <person name="Highlander S.K."/>
            <person name="Hirani K."/>
            <person name="Hogues M."/>
            <person name="Jackson L."/>
            <person name="Jakkamsetti A."/>
            <person name="Javaid M."/>
            <person name="Jiang H."/>
            <person name="Korchina V."/>
            <person name="Kovar C."/>
            <person name="Lara F."/>
            <person name="Lee S."/>
            <person name="Mata R."/>
            <person name="Mathew T."/>
            <person name="Moen C."/>
            <person name="Morales K."/>
            <person name="Munidasa M."/>
            <person name="Nazareth L."/>
            <person name="Ngo R."/>
            <person name="Nguyen L."/>
            <person name="Okwuonu G."/>
            <person name="Ongeri F."/>
            <person name="Patil S."/>
            <person name="Petrosino J."/>
            <person name="Pham C."/>
            <person name="Pham P."/>
            <person name="Pu L.-L."/>
            <person name="Puazo M."/>
            <person name="Raj R."/>
            <person name="Reid J."/>
            <person name="Rouhana J."/>
            <person name="Saada N."/>
            <person name="Shang Y."/>
            <person name="Simmons D."/>
            <person name="Thornton R."/>
            <person name="Warren J."/>
            <person name="Weissenberger G."/>
            <person name="Zhang J."/>
            <person name="Zhang L."/>
            <person name="Zhou C."/>
            <person name="Zhu D."/>
            <person name="Muzny D."/>
            <person name="Worley K."/>
            <person name="Gibbs R."/>
        </authorList>
    </citation>
    <scope>NUCLEOTIDE SEQUENCE [LARGE SCALE GENOMIC DNA]</scope>
    <source>
        <strain evidence="2">ATCC 8290 / DSM 20176 / CCUG 30140 / JCM 1155 / KCTC 3500 / NBRC 15886 / NCIMB 8040 / NRRL B-1843 / 9</strain>
    </source>
</reference>
<evidence type="ECO:0000313" key="1">
    <source>
        <dbReference type="EMBL" id="EEI25834.1"/>
    </source>
</evidence>
<protein>
    <submittedName>
        <fullName evidence="1">Uncharacterized protein</fullName>
    </submittedName>
</protein>
<dbReference type="PATRIC" id="fig|1423757.3.peg.1200"/>
<accession>C0XFL3</accession>
<keyword evidence="2" id="KW-1185">Reference proteome</keyword>
<gene>
    <name evidence="1" type="ORF">HMPREF0519_0024</name>
</gene>
<dbReference type="EMBL" id="ACGP01000003">
    <property type="protein sequence ID" value="EEI25834.1"/>
    <property type="molecule type" value="Genomic_DNA"/>
</dbReference>
<organism evidence="1 2">
    <name type="scientific">Lentilactobacillus hilgardii (strain ATCC 8290 / DSM 20176 / CCUG 30140 / JCM 1155 / KCTC 3500 / NBRC 15886 / NCIMB 8040 / NRRL B-1843 / 9)</name>
    <dbReference type="NCBI Taxonomy" id="1423757"/>
    <lineage>
        <taxon>Bacteria</taxon>
        <taxon>Bacillati</taxon>
        <taxon>Bacillota</taxon>
        <taxon>Bacilli</taxon>
        <taxon>Lactobacillales</taxon>
        <taxon>Lactobacillaceae</taxon>
        <taxon>Lentilactobacillus</taxon>
    </lineage>
</organism>